<organism evidence="2 3">
    <name type="scientific">Penicillium hetheringtonii</name>
    <dbReference type="NCBI Taxonomy" id="911720"/>
    <lineage>
        <taxon>Eukaryota</taxon>
        <taxon>Fungi</taxon>
        <taxon>Dikarya</taxon>
        <taxon>Ascomycota</taxon>
        <taxon>Pezizomycotina</taxon>
        <taxon>Eurotiomycetes</taxon>
        <taxon>Eurotiomycetidae</taxon>
        <taxon>Eurotiales</taxon>
        <taxon>Aspergillaceae</taxon>
        <taxon>Penicillium</taxon>
    </lineage>
</organism>
<keyword evidence="3" id="KW-1185">Reference proteome</keyword>
<evidence type="ECO:0000259" key="1">
    <source>
        <dbReference type="Pfam" id="PF22693"/>
    </source>
</evidence>
<sequence length="734" mass="81372">MPVEAPKDGTDGSTKVSILRVHRYDPSTQAATQQRIIQVGDYNAIEDKKLDIIRSLLVTEGVFDSPDAGSPFCDKKGSELSDTTDVKVYFNIIGADSPKDEGSSASVGLDLNVYYKKRKMRTELDSETKDFLKKQLDLSLKDQKLSEADVKRLKSTFDISQWKATAGAKQSHAADLSESEWSIITRTNCLLSGHKMVVYHKKMNDGKTTTTTKEMRVERSPYSAFRLKRRDFEEYEILAKPQVAGATYGTPTAAATSKLAFRIPRFRVDDDSQVSVYETQNALESSLAKSGFSETSVEASGGGGFWGVSAAARAGFAIKEENTSITAKSEERKVMNIVYKFPRVSVYLDPGSLEVTDECREDVGKVVNQKTLIEFSNKYGDIFSQRVQLGGALFASEDSKAVSNQTKETKAKAMKASAAASFSSSFAQASASASHSSGEASGQARTQQDLTNSMAWEAIGGDSLLCNNPPAWCATVGDFYNWRVIEQNSVLPLYKVLSLFDGFEGIQQRFEDSAENKFQADRRVRFEFGLVHKSTKYPLAVSKVNSLLEHLEAEFKNLPQGVPSFDKYRKDTLEKITKSAGTIRCDDTNDGSGSRVWTMEHDLPRSVSQLPFYSKNVLQNADNSFNGAYAANSGLCSGYYDKEYMYLTQSWDACCYFRLVPVEQNQTKIEEGTKVYIHLPYNNVYLARTASGLVTALKLNVTTGEFWTKTAADMGVTTPETFVFQVRTIKMKEI</sequence>
<dbReference type="InterPro" id="IPR054586">
    <property type="entry name" value="MACPF_1_fungal"/>
</dbReference>
<dbReference type="Pfam" id="PF22693">
    <property type="entry name" value="MACPF_1"/>
    <property type="match status" value="1"/>
</dbReference>
<dbReference type="EMBL" id="JAQJAC010000010">
    <property type="protein sequence ID" value="KAJ5569068.1"/>
    <property type="molecule type" value="Genomic_DNA"/>
</dbReference>
<reference evidence="2 3" key="1">
    <citation type="journal article" date="2023" name="IMA Fungus">
        <title>Comparative genomic study of the Penicillium genus elucidates a diverse pangenome and 15 lateral gene transfer events.</title>
        <authorList>
            <person name="Petersen C."/>
            <person name="Sorensen T."/>
            <person name="Nielsen M.R."/>
            <person name="Sondergaard T.E."/>
            <person name="Sorensen J.L."/>
            <person name="Fitzpatrick D.A."/>
            <person name="Frisvad J.C."/>
            <person name="Nielsen K.L."/>
        </authorList>
    </citation>
    <scope>NUCLEOTIDE SEQUENCE [LARGE SCALE GENOMIC DNA]</scope>
    <source>
        <strain evidence="2 3">IBT 29057</strain>
    </source>
</reference>
<accession>A0AAD6DAE3</accession>
<name>A0AAD6DAE3_9EURO</name>
<comment type="caution">
    <text evidence="2">The sequence shown here is derived from an EMBL/GenBank/DDBJ whole genome shotgun (WGS) entry which is preliminary data.</text>
</comment>
<protein>
    <recommendedName>
        <fullName evidence="1">MACPF-like domain-containing protein</fullName>
    </recommendedName>
</protein>
<proteinExistence type="predicted"/>
<gene>
    <name evidence="2" type="ORF">N7450_011554</name>
</gene>
<feature type="domain" description="MACPF-like" evidence="1">
    <location>
        <begin position="321"/>
        <end position="497"/>
    </location>
</feature>
<dbReference type="Proteomes" id="UP001216150">
    <property type="component" value="Unassembled WGS sequence"/>
</dbReference>
<evidence type="ECO:0000313" key="3">
    <source>
        <dbReference type="Proteomes" id="UP001216150"/>
    </source>
</evidence>
<dbReference type="AlphaFoldDB" id="A0AAD6DAE3"/>
<evidence type="ECO:0000313" key="2">
    <source>
        <dbReference type="EMBL" id="KAJ5569068.1"/>
    </source>
</evidence>